<name>A0A8X6YXG0_9ARAC</name>
<evidence type="ECO:0000256" key="1">
    <source>
        <dbReference type="SAM" id="MobiDB-lite"/>
    </source>
</evidence>
<organism evidence="2 3">
    <name type="scientific">Trichonephila inaurata madagascariensis</name>
    <dbReference type="NCBI Taxonomy" id="2747483"/>
    <lineage>
        <taxon>Eukaryota</taxon>
        <taxon>Metazoa</taxon>
        <taxon>Ecdysozoa</taxon>
        <taxon>Arthropoda</taxon>
        <taxon>Chelicerata</taxon>
        <taxon>Arachnida</taxon>
        <taxon>Araneae</taxon>
        <taxon>Araneomorphae</taxon>
        <taxon>Entelegynae</taxon>
        <taxon>Araneoidea</taxon>
        <taxon>Nephilidae</taxon>
        <taxon>Trichonephila</taxon>
        <taxon>Trichonephila inaurata</taxon>
    </lineage>
</organism>
<reference evidence="2" key="1">
    <citation type="submission" date="2020-08" db="EMBL/GenBank/DDBJ databases">
        <title>Multicomponent nature underlies the extraordinary mechanical properties of spider dragline silk.</title>
        <authorList>
            <person name="Kono N."/>
            <person name="Nakamura H."/>
            <person name="Mori M."/>
            <person name="Yoshida Y."/>
            <person name="Ohtoshi R."/>
            <person name="Malay A.D."/>
            <person name="Moran D.A.P."/>
            <person name="Tomita M."/>
            <person name="Numata K."/>
            <person name="Arakawa K."/>
        </authorList>
    </citation>
    <scope>NUCLEOTIDE SEQUENCE</scope>
</reference>
<feature type="region of interest" description="Disordered" evidence="1">
    <location>
        <begin position="1"/>
        <end position="22"/>
    </location>
</feature>
<dbReference type="OrthoDB" id="6418030at2759"/>
<evidence type="ECO:0000313" key="2">
    <source>
        <dbReference type="EMBL" id="GFY78973.1"/>
    </source>
</evidence>
<dbReference type="EMBL" id="BMAV01023322">
    <property type="protein sequence ID" value="GFY78973.1"/>
    <property type="molecule type" value="Genomic_DNA"/>
</dbReference>
<dbReference type="Proteomes" id="UP000886998">
    <property type="component" value="Unassembled WGS sequence"/>
</dbReference>
<gene>
    <name evidence="2" type="primary">NCL1_20740</name>
    <name evidence="2" type="ORF">TNIN_315601</name>
</gene>
<proteinExistence type="predicted"/>
<protein>
    <submittedName>
        <fullName evidence="2">Uncharacterized protein</fullName>
    </submittedName>
</protein>
<dbReference type="AlphaFoldDB" id="A0A8X6YXG0"/>
<keyword evidence="3" id="KW-1185">Reference proteome</keyword>
<accession>A0A8X6YXG0</accession>
<sequence>MRAVSDSPLLHNPVNDVDTRTNQKRHNFTARVRCDRVYVSEGSFSFRNFLKPHTHTNRNVSNVHRAKHHANSTSSNRTIIIHLEGVDLHTYDVLALTKEKGKIGSPCNESYFIIDDLPVVNSDGSSGEIEVDEALHAELSVASWHVCIRQQSHTQNGEWTHIGKYERYPSTYEKRDYGKK</sequence>
<comment type="caution">
    <text evidence="2">The sequence shown here is derived from an EMBL/GenBank/DDBJ whole genome shotgun (WGS) entry which is preliminary data.</text>
</comment>
<evidence type="ECO:0000313" key="3">
    <source>
        <dbReference type="Proteomes" id="UP000886998"/>
    </source>
</evidence>